<reference evidence="1 2" key="1">
    <citation type="submission" date="2013-07" db="EMBL/GenBank/DDBJ databases">
        <title>Completed genome of Sphingomonas sanxanigenens NX02.</title>
        <authorList>
            <person name="Ma T."/>
            <person name="Huang H."/>
            <person name="Wu M."/>
            <person name="Li X."/>
            <person name="Li G."/>
        </authorList>
    </citation>
    <scope>NUCLEOTIDE SEQUENCE [LARGE SCALE GENOMIC DNA]</scope>
    <source>
        <strain evidence="1 2">NX02</strain>
    </source>
</reference>
<evidence type="ECO:0000313" key="1">
    <source>
        <dbReference type="EMBL" id="AHE54541.1"/>
    </source>
</evidence>
<name>W0ABU3_9SPHN</name>
<dbReference type="AlphaFoldDB" id="W0ABU3"/>
<organism evidence="1 2">
    <name type="scientific">Sphingomonas sanxanigenens DSM 19645 = NX02</name>
    <dbReference type="NCBI Taxonomy" id="1123269"/>
    <lineage>
        <taxon>Bacteria</taxon>
        <taxon>Pseudomonadati</taxon>
        <taxon>Pseudomonadota</taxon>
        <taxon>Alphaproteobacteria</taxon>
        <taxon>Sphingomonadales</taxon>
        <taxon>Sphingomonadaceae</taxon>
        <taxon>Sphingomonas</taxon>
    </lineage>
</organism>
<keyword evidence="2" id="KW-1185">Reference proteome</keyword>
<gene>
    <name evidence="1" type="ORF">NX02_14270</name>
</gene>
<sequence>MTWSNSQDDLWFISYGADDDVEIYFSEIVERDDGFGGFNVEFKVRATGNRPLNNPSASYHVHFNGSSAGERNQLSATVTTIKYKGGAGPTSDRNIWKPADRATRRTARFRDLLQEVPLATWPRHRRLIERLSAAWNLYRGI</sequence>
<protein>
    <submittedName>
        <fullName evidence="1">Uncharacterized protein</fullName>
    </submittedName>
</protein>
<dbReference type="PATRIC" id="fig|1123269.5.peg.2781"/>
<dbReference type="KEGG" id="ssan:NX02_14270"/>
<proteinExistence type="predicted"/>
<dbReference type="OrthoDB" id="733404at2"/>
<dbReference type="HOGENOM" id="CLU_1824092_0_0_5"/>
<dbReference type="Proteomes" id="UP000018851">
    <property type="component" value="Chromosome"/>
</dbReference>
<dbReference type="EMBL" id="CP006644">
    <property type="protein sequence ID" value="AHE54541.1"/>
    <property type="molecule type" value="Genomic_DNA"/>
</dbReference>
<accession>W0ABU3</accession>
<evidence type="ECO:0000313" key="2">
    <source>
        <dbReference type="Proteomes" id="UP000018851"/>
    </source>
</evidence>
<dbReference type="RefSeq" id="WP_025292746.1">
    <property type="nucleotide sequence ID" value="NZ_CP006644.1"/>
</dbReference>